<dbReference type="GO" id="GO:0008233">
    <property type="term" value="F:peptidase activity"/>
    <property type="evidence" value="ECO:0007669"/>
    <property type="project" value="UniProtKB-KW"/>
</dbReference>
<dbReference type="Pfam" id="PF01145">
    <property type="entry name" value="Band_7"/>
    <property type="match status" value="1"/>
</dbReference>
<comment type="caution">
    <text evidence="2">The sequence shown here is derived from an EMBL/GenBank/DDBJ whole genome shotgun (WGS) entry which is preliminary data.</text>
</comment>
<dbReference type="InterPro" id="IPR001107">
    <property type="entry name" value="Band_7"/>
</dbReference>
<dbReference type="RefSeq" id="WP_182552209.1">
    <property type="nucleotide sequence ID" value="NZ_JACGXN010000016.1"/>
</dbReference>
<evidence type="ECO:0000259" key="1">
    <source>
        <dbReference type="Pfam" id="PF01145"/>
    </source>
</evidence>
<keyword evidence="2" id="KW-0645">Protease</keyword>
<dbReference type="GO" id="GO:0006508">
    <property type="term" value="P:proteolysis"/>
    <property type="evidence" value="ECO:0007669"/>
    <property type="project" value="UniProtKB-KW"/>
</dbReference>
<sequence length="92" mass="10290">MRPIHILSGIVFLALAFLSVTSFYTVDEGERAVIITQGKIVGVSEPGFHWKWPFITEAHTVSLRDGLAQYENIEAYTRDAQTATIHKVSREG</sequence>
<feature type="domain" description="Band 7" evidence="1">
    <location>
        <begin position="25"/>
        <end position="85"/>
    </location>
</feature>
<dbReference type="AlphaFoldDB" id="A0A839ETZ2"/>
<organism evidence="2 3">
    <name type="scientific">Phyllobacterium myrsinacearum</name>
    <dbReference type="NCBI Taxonomy" id="28101"/>
    <lineage>
        <taxon>Bacteria</taxon>
        <taxon>Pseudomonadati</taxon>
        <taxon>Pseudomonadota</taxon>
        <taxon>Alphaproteobacteria</taxon>
        <taxon>Hyphomicrobiales</taxon>
        <taxon>Phyllobacteriaceae</taxon>
        <taxon>Phyllobacterium</taxon>
    </lineage>
</organism>
<dbReference type="PANTHER" id="PTHR42911">
    <property type="entry name" value="MODULATOR OF FTSH PROTEASE HFLC"/>
    <property type="match status" value="1"/>
</dbReference>
<dbReference type="Proteomes" id="UP000549052">
    <property type="component" value="Unassembled WGS sequence"/>
</dbReference>
<keyword evidence="2" id="KW-0378">Hydrolase</keyword>
<reference evidence="2 3" key="1">
    <citation type="submission" date="2020-07" db="EMBL/GenBank/DDBJ databases">
        <title>Genomic Encyclopedia of Type Strains, Phase IV (KMG-V): Genome sequencing to study the core and pangenomes of soil and plant-associated prokaryotes.</title>
        <authorList>
            <person name="Whitman W."/>
        </authorList>
    </citation>
    <scope>NUCLEOTIDE SEQUENCE [LARGE SCALE GENOMIC DNA]</scope>
    <source>
        <strain evidence="2 3">AN3</strain>
    </source>
</reference>
<protein>
    <submittedName>
        <fullName evidence="2">Regulator of protease activity HflC (Stomatin/prohibitin superfamily)</fullName>
    </submittedName>
</protein>
<accession>A0A839ETZ2</accession>
<evidence type="ECO:0000313" key="3">
    <source>
        <dbReference type="Proteomes" id="UP000549052"/>
    </source>
</evidence>
<name>A0A839ETZ2_9HYPH</name>
<dbReference type="EMBL" id="JACGXN010000016">
    <property type="protein sequence ID" value="MBA8881648.1"/>
    <property type="molecule type" value="Genomic_DNA"/>
</dbReference>
<evidence type="ECO:0000313" key="2">
    <source>
        <dbReference type="EMBL" id="MBA8881648.1"/>
    </source>
</evidence>
<keyword evidence="3" id="KW-1185">Reference proteome</keyword>
<gene>
    <name evidence="2" type="ORF">FHW16_005393</name>
</gene>
<proteinExistence type="predicted"/>
<dbReference type="PANTHER" id="PTHR42911:SF2">
    <property type="entry name" value="PROHIBITIN FAMILY PROTEIN"/>
    <property type="match status" value="1"/>
</dbReference>